<protein>
    <submittedName>
        <fullName evidence="2">Uncharacterized protein</fullName>
    </submittedName>
</protein>
<sequence length="98" mass="10116">MPDPIPLSPRRDDTAADVGSLVRLGREEPPPVPAPTAPAPGPPGDDADAATLKAALLDAGITTTAEDQAAVQALARLDTTTVEAVARWVKTKKKPDTK</sequence>
<dbReference type="AlphaFoldDB" id="A0A0L8L4X8"/>
<evidence type="ECO:0000313" key="2">
    <source>
        <dbReference type="EMBL" id="KOG33278.1"/>
    </source>
</evidence>
<feature type="region of interest" description="Disordered" evidence="1">
    <location>
        <begin position="22"/>
        <end position="48"/>
    </location>
</feature>
<dbReference type="Proteomes" id="UP000037251">
    <property type="component" value="Unassembled WGS sequence"/>
</dbReference>
<gene>
    <name evidence="2" type="ORF">ADK37_23080</name>
</gene>
<organism evidence="2 3">
    <name type="scientific">Streptomyces resistomycificus</name>
    <dbReference type="NCBI Taxonomy" id="67356"/>
    <lineage>
        <taxon>Bacteria</taxon>
        <taxon>Bacillati</taxon>
        <taxon>Actinomycetota</taxon>
        <taxon>Actinomycetes</taxon>
        <taxon>Kitasatosporales</taxon>
        <taxon>Streptomycetaceae</taxon>
        <taxon>Streptomyces</taxon>
        <taxon>Streptomyces aurantiacus group</taxon>
    </lineage>
</organism>
<keyword evidence="3" id="KW-1185">Reference proteome</keyword>
<dbReference type="eggNOG" id="ENOG502ZZ5S">
    <property type="taxonomic scope" value="Bacteria"/>
</dbReference>
<name>A0A0L8L4X8_9ACTN</name>
<evidence type="ECO:0000256" key="1">
    <source>
        <dbReference type="SAM" id="MobiDB-lite"/>
    </source>
</evidence>
<proteinExistence type="predicted"/>
<comment type="caution">
    <text evidence="2">The sequence shown here is derived from an EMBL/GenBank/DDBJ whole genome shotgun (WGS) entry which is preliminary data.</text>
</comment>
<feature type="compositionally biased region" description="Pro residues" evidence="1">
    <location>
        <begin position="30"/>
        <end position="43"/>
    </location>
</feature>
<dbReference type="PATRIC" id="fig|67356.5.peg.4918"/>
<reference evidence="3" key="1">
    <citation type="submission" date="2015-07" db="EMBL/GenBank/DDBJ databases">
        <authorList>
            <person name="Ju K.-S."/>
            <person name="Doroghazi J.R."/>
            <person name="Metcalf W.W."/>
        </authorList>
    </citation>
    <scope>NUCLEOTIDE SEQUENCE [LARGE SCALE GENOMIC DNA]</scope>
    <source>
        <strain evidence="3">NRRL 2290</strain>
    </source>
</reference>
<dbReference type="EMBL" id="LGUS01000174">
    <property type="protein sequence ID" value="KOG33278.1"/>
    <property type="molecule type" value="Genomic_DNA"/>
</dbReference>
<dbReference type="STRING" id="67356.AQJ84_11030"/>
<dbReference type="RefSeq" id="WP_030040226.1">
    <property type="nucleotide sequence ID" value="NZ_KL575597.1"/>
</dbReference>
<accession>A0A0L8L4X8</accession>
<evidence type="ECO:0000313" key="3">
    <source>
        <dbReference type="Proteomes" id="UP000037251"/>
    </source>
</evidence>